<dbReference type="OrthoDB" id="9789215at2"/>
<dbReference type="Proteomes" id="UP000234206">
    <property type="component" value="Unassembled WGS sequence"/>
</dbReference>
<evidence type="ECO:0000313" key="8">
    <source>
        <dbReference type="EMBL" id="PKZ42505.1"/>
    </source>
</evidence>
<evidence type="ECO:0000256" key="5">
    <source>
        <dbReference type="ARBA" id="ARBA00023136"/>
    </source>
</evidence>
<dbReference type="Gene3D" id="3.40.190.10">
    <property type="entry name" value="Periplasmic binding protein-like II"/>
    <property type="match status" value="2"/>
</dbReference>
<keyword evidence="9" id="KW-1185">Reference proteome</keyword>
<sequence>MRSVGATRRELLTASAAVLGTGAAAWAGGTWQAGDRRPVGAGTRENPLRIGFLPITDAAPLLVGHAGGHFARQDVHVAPPVLLRSWASVTETLMAGEVDVVHLLMPMALHLRLGLGADTTVVAWNHVNGSALTVAPHVRRLTDLAGGTVAIPAWWSIHNVVLQEMLRAEGMVPVIRRRPRASHGEVALVPMAPADMLPALGGGTLQGFTVADPFNAGAALQGVGRIHRFLGDVWRQHACCVTVVRGDLAREYPEVLQRFTRGLVEAGRWTSAHRGEAAAMLSREFLPQPPPAIAAALHHHPHGPRPGTAPPQVDHADWHGERLDFTPWPQKDFTTRLVQAMRRTVVDAPDAFLHDADPASVHARVVDDRFVRHSLEALDGPDSPLLTPRTEEYSA</sequence>
<dbReference type="InterPro" id="IPR006311">
    <property type="entry name" value="TAT_signal"/>
</dbReference>
<dbReference type="InterPro" id="IPR044527">
    <property type="entry name" value="NrtA/CpmA_ABC-bd_dom"/>
</dbReference>
<keyword evidence="2" id="KW-0813">Transport</keyword>
<reference evidence="8 9" key="1">
    <citation type="submission" date="2017-12" db="EMBL/GenBank/DDBJ databases">
        <title>Phylogenetic diversity of female urinary microbiome.</title>
        <authorList>
            <person name="Thomas-White K."/>
            <person name="Wolfe A.J."/>
        </authorList>
    </citation>
    <scope>NUCLEOTIDE SEQUENCE [LARGE SCALE GENOMIC DNA]</scope>
    <source>
        <strain evidence="8 9">UMB1298</strain>
    </source>
</reference>
<dbReference type="PANTHER" id="PTHR30024">
    <property type="entry name" value="ALIPHATIC SULFONATES-BINDING PROTEIN-RELATED"/>
    <property type="match status" value="1"/>
</dbReference>
<dbReference type="PROSITE" id="PS51318">
    <property type="entry name" value="TAT"/>
    <property type="match status" value="1"/>
</dbReference>
<protein>
    <submittedName>
        <fullName evidence="8">ABC transporter substrate-binding protein</fullName>
    </submittedName>
</protein>
<evidence type="ECO:0000256" key="6">
    <source>
        <dbReference type="ARBA" id="ARBA00024031"/>
    </source>
</evidence>
<accession>A0A2I1PCY8</accession>
<evidence type="ECO:0000256" key="3">
    <source>
        <dbReference type="ARBA" id="ARBA00022475"/>
    </source>
</evidence>
<proteinExistence type="inferred from homology"/>
<comment type="similarity">
    <text evidence="6">Belongs to the CmpA/NrtA family.</text>
</comment>
<comment type="subcellular location">
    <subcellularLocation>
        <location evidence="1">Cell inner membrane</location>
    </subcellularLocation>
</comment>
<dbReference type="EMBL" id="PKIZ01000003">
    <property type="protein sequence ID" value="PKZ42505.1"/>
    <property type="molecule type" value="Genomic_DNA"/>
</dbReference>
<evidence type="ECO:0000256" key="1">
    <source>
        <dbReference type="ARBA" id="ARBA00004533"/>
    </source>
</evidence>
<evidence type="ECO:0000256" key="2">
    <source>
        <dbReference type="ARBA" id="ARBA00022448"/>
    </source>
</evidence>
<evidence type="ECO:0000256" key="7">
    <source>
        <dbReference type="SAM" id="MobiDB-lite"/>
    </source>
</evidence>
<comment type="caution">
    <text evidence="8">The sequence shown here is derived from an EMBL/GenBank/DDBJ whole genome shotgun (WGS) entry which is preliminary data.</text>
</comment>
<evidence type="ECO:0000256" key="4">
    <source>
        <dbReference type="ARBA" id="ARBA00022519"/>
    </source>
</evidence>
<dbReference type="AlphaFoldDB" id="A0A2I1PCY8"/>
<feature type="region of interest" description="Disordered" evidence="7">
    <location>
        <begin position="295"/>
        <end position="316"/>
    </location>
</feature>
<keyword evidence="3" id="KW-1003">Cell membrane</keyword>
<dbReference type="CDD" id="cd13553">
    <property type="entry name" value="PBP2_NrtA_CpmA_like"/>
    <property type="match status" value="1"/>
</dbReference>
<evidence type="ECO:0000313" key="9">
    <source>
        <dbReference type="Proteomes" id="UP000234206"/>
    </source>
</evidence>
<gene>
    <name evidence="8" type="ORF">CYJ76_02200</name>
</gene>
<dbReference type="PANTHER" id="PTHR30024:SF43">
    <property type="entry name" value="BLL4572 PROTEIN"/>
    <property type="match status" value="1"/>
</dbReference>
<dbReference type="Pfam" id="PF13379">
    <property type="entry name" value="NMT1_2"/>
    <property type="match status" value="1"/>
</dbReference>
<dbReference type="RefSeq" id="WP_101849197.1">
    <property type="nucleotide sequence ID" value="NZ_PKIZ01000003.1"/>
</dbReference>
<dbReference type="SUPFAM" id="SSF53850">
    <property type="entry name" value="Periplasmic binding protein-like II"/>
    <property type="match status" value="1"/>
</dbReference>
<name>A0A2I1PCY8_9MICO</name>
<keyword evidence="4" id="KW-0997">Cell inner membrane</keyword>
<dbReference type="GO" id="GO:0005886">
    <property type="term" value="C:plasma membrane"/>
    <property type="evidence" value="ECO:0007669"/>
    <property type="project" value="UniProtKB-SubCell"/>
</dbReference>
<keyword evidence="5" id="KW-0472">Membrane</keyword>
<organism evidence="8 9">
    <name type="scientific">Kytococcus schroeteri</name>
    <dbReference type="NCBI Taxonomy" id="138300"/>
    <lineage>
        <taxon>Bacteria</taxon>
        <taxon>Bacillati</taxon>
        <taxon>Actinomycetota</taxon>
        <taxon>Actinomycetes</taxon>
        <taxon>Micrococcales</taxon>
        <taxon>Kytococcaceae</taxon>
        <taxon>Kytococcus</taxon>
    </lineage>
</organism>